<dbReference type="Proteomes" id="UP001500657">
    <property type="component" value="Unassembled WGS sequence"/>
</dbReference>
<proteinExistence type="predicted"/>
<organism evidence="1 2">
    <name type="scientific">Rhodanobacter caeni</name>
    <dbReference type="NCBI Taxonomy" id="657654"/>
    <lineage>
        <taxon>Bacteria</taxon>
        <taxon>Pseudomonadati</taxon>
        <taxon>Pseudomonadota</taxon>
        <taxon>Gammaproteobacteria</taxon>
        <taxon>Lysobacterales</taxon>
        <taxon>Rhodanobacteraceae</taxon>
        <taxon>Rhodanobacter</taxon>
    </lineage>
</organism>
<reference evidence="1 2" key="1">
    <citation type="journal article" date="2019" name="Int. J. Syst. Evol. Microbiol.">
        <title>The Global Catalogue of Microorganisms (GCM) 10K type strain sequencing project: providing services to taxonomists for standard genome sequencing and annotation.</title>
        <authorList>
            <consortium name="The Broad Institute Genomics Platform"/>
            <consortium name="The Broad Institute Genome Sequencing Center for Infectious Disease"/>
            <person name="Wu L."/>
            <person name="Ma J."/>
        </authorList>
    </citation>
    <scope>NUCLEOTIDE SEQUENCE [LARGE SCALE GENOMIC DNA]</scope>
    <source>
        <strain evidence="1 2">JCM 16242</strain>
    </source>
</reference>
<sequence>MGTMILPLDAASPQAGAEVFEQILGASSGLVLLQSDDCPGLLEQFRSIARHTGQAVYLWQPDTGLGSMRDAHVRVPDCQRLGNALRFMQQSLHFGVYVLVGLELPLSAMDDTLLRQLARMPQGHLRRVVLVNAPPALADHLGTLAVHLHSDDSSPRRLRLRDGRWLL</sequence>
<accession>A0ABN0UV10</accession>
<gene>
    <name evidence="1" type="ORF">GCM10009126_29830</name>
</gene>
<evidence type="ECO:0000313" key="2">
    <source>
        <dbReference type="Proteomes" id="UP001500657"/>
    </source>
</evidence>
<keyword evidence="2" id="KW-1185">Reference proteome</keyword>
<evidence type="ECO:0008006" key="3">
    <source>
        <dbReference type="Google" id="ProtNLM"/>
    </source>
</evidence>
<name>A0ABN0UV10_9GAMM</name>
<dbReference type="EMBL" id="BAAAFO010000004">
    <property type="protein sequence ID" value="GAA0262251.1"/>
    <property type="molecule type" value="Genomic_DNA"/>
</dbReference>
<evidence type="ECO:0000313" key="1">
    <source>
        <dbReference type="EMBL" id="GAA0262251.1"/>
    </source>
</evidence>
<comment type="caution">
    <text evidence="1">The sequence shown here is derived from an EMBL/GenBank/DDBJ whole genome shotgun (WGS) entry which is preliminary data.</text>
</comment>
<protein>
    <recommendedName>
        <fullName evidence="3">DUF4123 domain-containing protein</fullName>
    </recommendedName>
</protein>